<dbReference type="EMBL" id="LR797085">
    <property type="protein sequence ID" value="CAB4186089.1"/>
    <property type="molecule type" value="Genomic_DNA"/>
</dbReference>
<dbReference type="InterPro" id="IPR023214">
    <property type="entry name" value="HAD_sf"/>
</dbReference>
<dbReference type="CDD" id="cd01427">
    <property type="entry name" value="HAD_like"/>
    <property type="match status" value="1"/>
</dbReference>
<dbReference type="Gene3D" id="3.40.50.1000">
    <property type="entry name" value="HAD superfamily/HAD-like"/>
    <property type="match status" value="1"/>
</dbReference>
<dbReference type="SUPFAM" id="SSF56784">
    <property type="entry name" value="HAD-like"/>
    <property type="match status" value="1"/>
</dbReference>
<evidence type="ECO:0000313" key="4">
    <source>
        <dbReference type="EMBL" id="CAB4220293.1"/>
    </source>
</evidence>
<dbReference type="Pfam" id="PF08282">
    <property type="entry name" value="Hydrolase_3"/>
    <property type="match status" value="1"/>
</dbReference>
<protein>
    <submittedName>
        <fullName evidence="4">HAD-like domain containing protein</fullName>
    </submittedName>
</protein>
<dbReference type="EMBL" id="LR797489">
    <property type="protein sequence ID" value="CAB4220293.1"/>
    <property type="molecule type" value="Genomic_DNA"/>
</dbReference>
<dbReference type="EMBL" id="LR797212">
    <property type="protein sequence ID" value="CAB4194194.1"/>
    <property type="molecule type" value="Genomic_DNA"/>
</dbReference>
<proteinExistence type="predicted"/>
<gene>
    <name evidence="2" type="ORF">UFOVP1134_14</name>
    <name evidence="3" type="ORF">UFOVP1251_12</name>
    <name evidence="5" type="ORF">UFOVP1585_12</name>
    <name evidence="4" type="ORF">UFOVP1637_24</name>
    <name evidence="1" type="ORF">UFOVP971_12</name>
</gene>
<name>A0A6J5SXS0_9CAUD</name>
<sequence>MPWHIETNYYGCTGYAVVKDETGDIEACHPTRIDAKKHLAALYASEPAARALDRAGAIVDIDGTLVTADGTPRPTVIEYVKNLDRPIFIVSGRSISRRASTKELIDSLGIKYEQIYLDDRNGTLAHKKATAGRLIAMYGIDVAVENDATTRAIYSELGIAEVVNPNDIGRRTRLEYALNIVRRLLP</sequence>
<reference evidence="4" key="1">
    <citation type="submission" date="2020-05" db="EMBL/GenBank/DDBJ databases">
        <authorList>
            <person name="Chiriac C."/>
            <person name="Salcher M."/>
            <person name="Ghai R."/>
            <person name="Kavagutti S V."/>
        </authorList>
    </citation>
    <scope>NUCLEOTIDE SEQUENCE</scope>
</reference>
<evidence type="ECO:0000313" key="2">
    <source>
        <dbReference type="EMBL" id="CAB4186089.1"/>
    </source>
</evidence>
<organism evidence="4">
    <name type="scientific">uncultured Caudovirales phage</name>
    <dbReference type="NCBI Taxonomy" id="2100421"/>
    <lineage>
        <taxon>Viruses</taxon>
        <taxon>Duplodnaviria</taxon>
        <taxon>Heunggongvirae</taxon>
        <taxon>Uroviricota</taxon>
        <taxon>Caudoviricetes</taxon>
        <taxon>Peduoviridae</taxon>
        <taxon>Maltschvirus</taxon>
        <taxon>Maltschvirus maltsch</taxon>
    </lineage>
</organism>
<dbReference type="EMBL" id="LR796911">
    <property type="protein sequence ID" value="CAB4173796.1"/>
    <property type="molecule type" value="Genomic_DNA"/>
</dbReference>
<evidence type="ECO:0000313" key="1">
    <source>
        <dbReference type="EMBL" id="CAB4173796.1"/>
    </source>
</evidence>
<dbReference type="InterPro" id="IPR036412">
    <property type="entry name" value="HAD-like_sf"/>
</dbReference>
<accession>A0A6J5SXS0</accession>
<dbReference type="EMBL" id="LR798429">
    <property type="protein sequence ID" value="CAB5230989.1"/>
    <property type="molecule type" value="Genomic_DNA"/>
</dbReference>
<evidence type="ECO:0000313" key="5">
    <source>
        <dbReference type="EMBL" id="CAB5230989.1"/>
    </source>
</evidence>
<evidence type="ECO:0000313" key="3">
    <source>
        <dbReference type="EMBL" id="CAB4194194.1"/>
    </source>
</evidence>